<protein>
    <submittedName>
        <fullName evidence="3">Uncharacterized protein</fullName>
    </submittedName>
</protein>
<keyword evidence="1" id="KW-0175">Coiled coil</keyword>
<feature type="compositionally biased region" description="Low complexity" evidence="2">
    <location>
        <begin position="312"/>
        <end position="324"/>
    </location>
</feature>
<dbReference type="AlphaFoldDB" id="A0A8H6X9F4"/>
<name>A0A8H6X9F4_9AGAR</name>
<evidence type="ECO:0000313" key="4">
    <source>
        <dbReference type="Proteomes" id="UP000620124"/>
    </source>
</evidence>
<feature type="region of interest" description="Disordered" evidence="2">
    <location>
        <begin position="284"/>
        <end position="397"/>
    </location>
</feature>
<keyword evidence="4" id="KW-1185">Reference proteome</keyword>
<feature type="coiled-coil region" evidence="1">
    <location>
        <begin position="419"/>
        <end position="453"/>
    </location>
</feature>
<feature type="region of interest" description="Disordered" evidence="2">
    <location>
        <begin position="1"/>
        <end position="36"/>
    </location>
</feature>
<feature type="compositionally biased region" description="Polar residues" evidence="2">
    <location>
        <begin position="1"/>
        <end position="14"/>
    </location>
</feature>
<proteinExistence type="predicted"/>
<accession>A0A8H6X9F4</accession>
<evidence type="ECO:0000313" key="3">
    <source>
        <dbReference type="EMBL" id="KAF7336923.1"/>
    </source>
</evidence>
<organism evidence="3 4">
    <name type="scientific">Mycena venus</name>
    <dbReference type="NCBI Taxonomy" id="2733690"/>
    <lineage>
        <taxon>Eukaryota</taxon>
        <taxon>Fungi</taxon>
        <taxon>Dikarya</taxon>
        <taxon>Basidiomycota</taxon>
        <taxon>Agaricomycotina</taxon>
        <taxon>Agaricomycetes</taxon>
        <taxon>Agaricomycetidae</taxon>
        <taxon>Agaricales</taxon>
        <taxon>Marasmiineae</taxon>
        <taxon>Mycenaceae</taxon>
        <taxon>Mycena</taxon>
    </lineage>
</organism>
<evidence type="ECO:0000256" key="1">
    <source>
        <dbReference type="SAM" id="Coils"/>
    </source>
</evidence>
<evidence type="ECO:0000256" key="2">
    <source>
        <dbReference type="SAM" id="MobiDB-lite"/>
    </source>
</evidence>
<gene>
    <name evidence="3" type="ORF">MVEN_02128700</name>
</gene>
<comment type="caution">
    <text evidence="3">The sequence shown here is derived from an EMBL/GenBank/DDBJ whole genome shotgun (WGS) entry which is preliminary data.</text>
</comment>
<feature type="compositionally biased region" description="Low complexity" evidence="2">
    <location>
        <begin position="295"/>
        <end position="304"/>
    </location>
</feature>
<dbReference type="Proteomes" id="UP000620124">
    <property type="component" value="Unassembled WGS sequence"/>
</dbReference>
<sequence length="803" mass="87718">MAGSTSDQPTTVKISSEERSFIVSSSSDSDNDDEETTVYFTDYRGSGAPPTDVGTPGDTYIDIDSAILHARYTDAWLPWPGTAKRSASLTHPIHDAFLLWCNTAKNQVSWMRKSKMKKIQSSATEVVSRIIAVEARRNGKRKASSDGSPDVNIPAKKARAVETPIPSQPGPSTAPAALAWRRCPTNPPDRPTGSFDNSNHAHGPPDLVPIHDFAVNVVHAAVRVSDAISFMRHEPVVANFIHATTSLLRGPAVSVSPAGEKRSTAVDGVEGTRNCACTHATTIRAPPMVPPSAPSPAAVDVVPSSAPPTAPRPSNASAAHPPASTRIPERPYVPRPRHTRPAESDPLPANTSSTTISPSSHQAVATRTNGAASAEPSASHVVAQQIESRSHDNQHHSAAALEAANLQLQTQNGWLKFRNDELNYERDILRRELDGLRHQRDAWIRERDEVKHEWDVLRRERDGLLHQRDAWIRERDEMQHATRQIGDLLDRNTVIVQLNTVLTRENATLKSEIETLMVSNASLSAQNASLGAQNDLQNDSVRTMEEENRLLKNENASLKKKVRAEELAPVDHPSSRGMPDPEAVNPTSRAEDSTEMSAHIKEEPAEVSLNTLGSGTLIEVIDLTLDSDDETNEAADSAGVDAALNTTTRSEVDATVVAKNVNGQIGIYPGNQEEGRRPTTSPSLPEDALDSAEIELALRIKPEGEEEVRSALEDTPAALQTHPRRLTKTHIEILWTYIEGDRYIVCDACNSIGSRYELPLNTTLDELATHSEEVHPDYCDALITQTLGMSEEEIQQWLKDLDD</sequence>
<feature type="region of interest" description="Disordered" evidence="2">
    <location>
        <begin position="183"/>
        <end position="202"/>
    </location>
</feature>
<reference evidence="3" key="1">
    <citation type="submission" date="2020-05" db="EMBL/GenBank/DDBJ databases">
        <title>Mycena genomes resolve the evolution of fungal bioluminescence.</title>
        <authorList>
            <person name="Tsai I.J."/>
        </authorList>
    </citation>
    <scope>NUCLEOTIDE SEQUENCE</scope>
    <source>
        <strain evidence="3">CCC161011</strain>
    </source>
</reference>
<feature type="compositionally biased region" description="Polar residues" evidence="2">
    <location>
        <begin position="349"/>
        <end position="371"/>
    </location>
</feature>
<dbReference type="OrthoDB" id="3040052at2759"/>
<dbReference type="EMBL" id="JACAZI010000022">
    <property type="protein sequence ID" value="KAF7336923.1"/>
    <property type="molecule type" value="Genomic_DNA"/>
</dbReference>
<feature type="region of interest" description="Disordered" evidence="2">
    <location>
        <begin position="565"/>
        <end position="597"/>
    </location>
</feature>